<feature type="transmembrane region" description="Helical" evidence="1">
    <location>
        <begin position="121"/>
        <end position="146"/>
    </location>
</feature>
<dbReference type="Proteomes" id="UP000187209">
    <property type="component" value="Unassembled WGS sequence"/>
</dbReference>
<keyword evidence="3" id="KW-1185">Reference proteome</keyword>
<keyword evidence="1" id="KW-1133">Transmembrane helix</keyword>
<evidence type="ECO:0000313" key="3">
    <source>
        <dbReference type="Proteomes" id="UP000187209"/>
    </source>
</evidence>
<organism evidence="2 3">
    <name type="scientific">Stentor coeruleus</name>
    <dbReference type="NCBI Taxonomy" id="5963"/>
    <lineage>
        <taxon>Eukaryota</taxon>
        <taxon>Sar</taxon>
        <taxon>Alveolata</taxon>
        <taxon>Ciliophora</taxon>
        <taxon>Postciliodesmatophora</taxon>
        <taxon>Heterotrichea</taxon>
        <taxon>Heterotrichida</taxon>
        <taxon>Stentoridae</taxon>
        <taxon>Stentor</taxon>
    </lineage>
</organism>
<proteinExistence type="predicted"/>
<sequence>MVRCDFNFVWTSTILNLSIAFLVIYIQCFLFGILGYSLKECGVYIPAWLFVAGFSLSFFALFYALSLHCSVKSKSLTILYTVIAGVFVLFNIFLILVGDYTFSLFGSECSFKSYGNSKSRYVPYVSTIIGVILFNIIAVFGIIIWVRIVYHYIKKGINCSKKQEAGETKKEMSQDYMNENAKANENDGQTLNAKENCDDGAIIRDNYDKIPKIARKEKRNLSSSF</sequence>
<protein>
    <submittedName>
        <fullName evidence="2">Uncharacterized protein</fullName>
    </submittedName>
</protein>
<dbReference type="AlphaFoldDB" id="A0A1R2BXA1"/>
<feature type="transmembrane region" description="Helical" evidence="1">
    <location>
        <begin position="12"/>
        <end position="37"/>
    </location>
</feature>
<reference evidence="2 3" key="1">
    <citation type="submission" date="2016-11" db="EMBL/GenBank/DDBJ databases">
        <title>The macronuclear genome of Stentor coeruleus: a giant cell with tiny introns.</title>
        <authorList>
            <person name="Slabodnick M."/>
            <person name="Ruby J.G."/>
            <person name="Reiff S.B."/>
            <person name="Swart E.C."/>
            <person name="Gosai S."/>
            <person name="Prabakaran S."/>
            <person name="Witkowska E."/>
            <person name="Larue G.E."/>
            <person name="Fisher S."/>
            <person name="Freeman R.M."/>
            <person name="Gunawardena J."/>
            <person name="Chu W."/>
            <person name="Stover N.A."/>
            <person name="Gregory B.D."/>
            <person name="Nowacki M."/>
            <person name="Derisi J."/>
            <person name="Roy S.W."/>
            <person name="Marshall W.F."/>
            <person name="Sood P."/>
        </authorList>
    </citation>
    <scope>NUCLEOTIDE SEQUENCE [LARGE SCALE GENOMIC DNA]</scope>
    <source>
        <strain evidence="2">WM001</strain>
    </source>
</reference>
<feature type="transmembrane region" description="Helical" evidence="1">
    <location>
        <begin position="77"/>
        <end position="97"/>
    </location>
</feature>
<keyword evidence="1" id="KW-0472">Membrane</keyword>
<comment type="caution">
    <text evidence="2">The sequence shown here is derived from an EMBL/GenBank/DDBJ whole genome shotgun (WGS) entry which is preliminary data.</text>
</comment>
<accession>A0A1R2BXA1</accession>
<gene>
    <name evidence="2" type="ORF">SteCoe_18106</name>
</gene>
<keyword evidence="1" id="KW-0812">Transmembrane</keyword>
<name>A0A1R2BXA1_9CILI</name>
<evidence type="ECO:0000256" key="1">
    <source>
        <dbReference type="SAM" id="Phobius"/>
    </source>
</evidence>
<evidence type="ECO:0000313" key="2">
    <source>
        <dbReference type="EMBL" id="OMJ81430.1"/>
    </source>
</evidence>
<feature type="transmembrane region" description="Helical" evidence="1">
    <location>
        <begin position="43"/>
        <end position="65"/>
    </location>
</feature>
<dbReference type="EMBL" id="MPUH01000381">
    <property type="protein sequence ID" value="OMJ81430.1"/>
    <property type="molecule type" value="Genomic_DNA"/>
</dbReference>